<dbReference type="GO" id="GO:0009697">
    <property type="term" value="P:salicylic acid biosynthetic process"/>
    <property type="evidence" value="ECO:0007669"/>
    <property type="project" value="TreeGrafter"/>
</dbReference>
<comment type="catalytic activity">
    <reaction evidence="5">
        <text>chorismate = prephenate</text>
        <dbReference type="Rhea" id="RHEA:13897"/>
        <dbReference type="ChEBI" id="CHEBI:29748"/>
        <dbReference type="ChEBI" id="CHEBI:29934"/>
        <dbReference type="EC" id="5.4.99.5"/>
    </reaction>
</comment>
<dbReference type="RefSeq" id="WP_113964180.1">
    <property type="nucleotide sequence ID" value="NZ_UEGW01000001.1"/>
</dbReference>
<comment type="pathway">
    <text evidence="1 5">Metabolic intermediate biosynthesis; prephenate biosynthesis; prephenate from chorismate: step 1/1.</text>
</comment>
<proteinExistence type="predicted"/>
<dbReference type="Proteomes" id="UP000252015">
    <property type="component" value="Unassembled WGS sequence"/>
</dbReference>
<dbReference type="InterPro" id="IPR036979">
    <property type="entry name" value="CM_dom_sf"/>
</dbReference>
<dbReference type="SMART" id="SM00830">
    <property type="entry name" value="CM_2"/>
    <property type="match status" value="1"/>
</dbReference>
<dbReference type="PANTHER" id="PTHR38041">
    <property type="entry name" value="CHORISMATE MUTASE"/>
    <property type="match status" value="1"/>
</dbReference>
<evidence type="ECO:0000313" key="8">
    <source>
        <dbReference type="EMBL" id="SRX95147.1"/>
    </source>
</evidence>
<dbReference type="UniPathway" id="UPA00120">
    <property type="reaction ID" value="UER00203"/>
</dbReference>
<evidence type="ECO:0000256" key="1">
    <source>
        <dbReference type="ARBA" id="ARBA00004817"/>
    </source>
</evidence>
<evidence type="ECO:0000313" key="9">
    <source>
        <dbReference type="Proteomes" id="UP000252015"/>
    </source>
</evidence>
<evidence type="ECO:0000256" key="4">
    <source>
        <dbReference type="ARBA" id="ARBA00023235"/>
    </source>
</evidence>
<dbReference type="PANTHER" id="PTHR38041:SF2">
    <property type="entry name" value="SECRETED CHORISMATE MUTASE"/>
    <property type="match status" value="1"/>
</dbReference>
<dbReference type="PIRSF" id="PIRSF026640">
    <property type="entry name" value="Peripl_chor_mut"/>
    <property type="match status" value="1"/>
</dbReference>
<evidence type="ECO:0000256" key="6">
    <source>
        <dbReference type="SAM" id="SignalP"/>
    </source>
</evidence>
<evidence type="ECO:0000259" key="7">
    <source>
        <dbReference type="PROSITE" id="PS51168"/>
    </source>
</evidence>
<name>A0A375Z246_MYCSH</name>
<evidence type="ECO:0000256" key="2">
    <source>
        <dbReference type="ARBA" id="ARBA00012404"/>
    </source>
</evidence>
<feature type="chain" id="PRO_5016721664" description="Chorismate mutase" evidence="6">
    <location>
        <begin position="28"/>
        <end position="188"/>
    </location>
</feature>
<accession>A0A375Z246</accession>
<dbReference type="EC" id="5.4.99.5" evidence="2 5"/>
<keyword evidence="9" id="KW-1185">Reference proteome</keyword>
<dbReference type="InterPro" id="IPR051331">
    <property type="entry name" value="Chorismate_mutase-related"/>
</dbReference>
<dbReference type="GO" id="GO:0046417">
    <property type="term" value="P:chorismate metabolic process"/>
    <property type="evidence" value="ECO:0007669"/>
    <property type="project" value="InterPro"/>
</dbReference>
<dbReference type="GO" id="GO:0004106">
    <property type="term" value="F:chorismate mutase activity"/>
    <property type="evidence" value="ECO:0007669"/>
    <property type="project" value="UniProtKB-EC"/>
</dbReference>
<dbReference type="InterPro" id="IPR036263">
    <property type="entry name" value="Chorismate_II_sf"/>
</dbReference>
<dbReference type="Gene3D" id="1.20.59.10">
    <property type="entry name" value="Chorismate mutase"/>
    <property type="match status" value="1"/>
</dbReference>
<sequence length="188" mass="20158">MNYGRTFSGALLAAAVIVVVAAGPGRADTDDPLTELVDAAAQRLALADPVAAFKWHSALAVEDPDRVQRELSTLTGKATAAGIDPDYVTGVMQDQINATESLEYSRFAQWKLDPGSAPAAPTDLSVSRATIDDLNNVMLAQIEMRWDVLHSPGCAAHLDDALGQVSNTRRLDGPYQQALRFATRSYCQ</sequence>
<organism evidence="8 9">
    <name type="scientific">Mycobacterium shimoidei</name>
    <dbReference type="NCBI Taxonomy" id="29313"/>
    <lineage>
        <taxon>Bacteria</taxon>
        <taxon>Bacillati</taxon>
        <taxon>Actinomycetota</taxon>
        <taxon>Actinomycetes</taxon>
        <taxon>Mycobacteriales</taxon>
        <taxon>Mycobacteriaceae</taxon>
        <taxon>Mycobacterium</taxon>
    </lineage>
</organism>
<keyword evidence="3 6" id="KW-0732">Signal</keyword>
<comment type="function">
    <text evidence="5">Catalyzes the Claisen rearrangement of chorismate to prephenate.</text>
</comment>
<dbReference type="AlphaFoldDB" id="A0A375Z246"/>
<gene>
    <name evidence="8" type="ORF">MSP7336_03411</name>
</gene>
<evidence type="ECO:0000256" key="5">
    <source>
        <dbReference type="PIRNR" id="PIRNR026640"/>
    </source>
</evidence>
<dbReference type="InterPro" id="IPR008240">
    <property type="entry name" value="Chorismate_mutase_periplasmic"/>
</dbReference>
<dbReference type="InterPro" id="IPR002701">
    <property type="entry name" value="CM_II_prokaryot"/>
</dbReference>
<dbReference type="Pfam" id="PF01817">
    <property type="entry name" value="CM_2"/>
    <property type="match status" value="1"/>
</dbReference>
<dbReference type="NCBIfam" id="TIGR01806">
    <property type="entry name" value="CM_mono2"/>
    <property type="match status" value="1"/>
</dbReference>
<dbReference type="NCBIfam" id="NF006741">
    <property type="entry name" value="PRK09269.1"/>
    <property type="match status" value="1"/>
</dbReference>
<evidence type="ECO:0000256" key="3">
    <source>
        <dbReference type="ARBA" id="ARBA00022729"/>
    </source>
</evidence>
<dbReference type="STRING" id="29313.BHQ16_12625"/>
<keyword evidence="4 5" id="KW-0413">Isomerase</keyword>
<dbReference type="PROSITE" id="PS51168">
    <property type="entry name" value="CHORISMATE_MUT_2"/>
    <property type="match status" value="1"/>
</dbReference>
<dbReference type="SUPFAM" id="SSF48600">
    <property type="entry name" value="Chorismate mutase II"/>
    <property type="match status" value="1"/>
</dbReference>
<dbReference type="EMBL" id="UEGW01000001">
    <property type="protein sequence ID" value="SRX95147.1"/>
    <property type="molecule type" value="Genomic_DNA"/>
</dbReference>
<reference evidence="8 9" key="1">
    <citation type="submission" date="2018-05" db="EMBL/GenBank/DDBJ databases">
        <authorList>
            <consortium name="IHU Genomes"/>
        </authorList>
    </citation>
    <scope>NUCLEOTIDE SEQUENCE [LARGE SCALE GENOMIC DNA]</scope>
    <source>
        <strain evidence="8 9">P7336</strain>
    </source>
</reference>
<feature type="domain" description="Chorismate mutase" evidence="7">
    <location>
        <begin position="14"/>
        <end position="107"/>
    </location>
</feature>
<protein>
    <recommendedName>
        <fullName evidence="2 5">Chorismate mutase</fullName>
        <ecNumber evidence="2 5">5.4.99.5</ecNumber>
    </recommendedName>
</protein>
<feature type="signal peptide" evidence="6">
    <location>
        <begin position="1"/>
        <end position="27"/>
    </location>
</feature>